<sequence length="525" mass="58318">MGRKKNSPFSGQHIDQTKQVDKSFDTFFIIKRITTNNETFHTVSPFLVEKALTANLGTTKSTRKLRSGDLLIEVATRKQAQQIVQLKYLDTIPVNVTAHATLNSSKGVISCGELLNVPMEEICKGFQSQGITHVHRIKIKRDGHLIDTKHLILTFHSPKIPESVTAGYIKLTVRPYIPNPLRCFKCQRFGHSKASCRGTLTCARCAEAGHDSSDCKASEKCVNCKGSHTSFSRLCSAWKFEKEVIAEKVKKDISFLEARKIVKSRTPTPGTSYAGAVRKKHETTSPRILPTILPSVPFKASYAPSEICPRSIDPVLKLSLTAIRNETVSFQFKVPESNKNPPDVSDFKTVTNRKKLKKDSQVNQDNITVNKVSPHYKPPQLTDKEHSEATNSVTKQSNITVPKNGTKSAHVCSIGPMPDSMVAFPPEKAKILQSLESDADAEMSSSSASEGDTLEYDMSKDLEDTPENVCPTTPSPKMALAPLNPNQPTNLQLRLHPLLHGSGSFFSLFTQFMHKCFCFRFYCFC</sequence>
<evidence type="ECO:0000313" key="3">
    <source>
        <dbReference type="EMBL" id="GBN05412.1"/>
    </source>
</evidence>
<feature type="domain" description="CCHC-type" evidence="2">
    <location>
        <begin position="201"/>
        <end position="217"/>
    </location>
</feature>
<name>A0A4Y2KTA3_ARAVE</name>
<dbReference type="InterPro" id="IPR036875">
    <property type="entry name" value="Znf_CCHC_sf"/>
</dbReference>
<accession>A0A4Y2KTA3</accession>
<dbReference type="Proteomes" id="UP000499080">
    <property type="component" value="Unassembled WGS sequence"/>
</dbReference>
<feature type="compositionally biased region" description="Polar residues" evidence="1">
    <location>
        <begin position="361"/>
        <end position="371"/>
    </location>
</feature>
<feature type="domain" description="CCHC-type" evidence="2">
    <location>
        <begin position="182"/>
        <end position="198"/>
    </location>
</feature>
<dbReference type="InterPro" id="IPR042509">
    <property type="entry name" value="ZCCHC3"/>
</dbReference>
<dbReference type="GO" id="GO:0002218">
    <property type="term" value="P:activation of innate immune response"/>
    <property type="evidence" value="ECO:0007669"/>
    <property type="project" value="InterPro"/>
</dbReference>
<dbReference type="SUPFAM" id="SSF57756">
    <property type="entry name" value="Retrovirus zinc finger-like domains"/>
    <property type="match status" value="1"/>
</dbReference>
<dbReference type="AlphaFoldDB" id="A0A4Y2KTA3"/>
<dbReference type="EMBL" id="BGPR01004966">
    <property type="protein sequence ID" value="GBN05412.1"/>
    <property type="molecule type" value="Genomic_DNA"/>
</dbReference>
<comment type="caution">
    <text evidence="3">The sequence shown here is derived from an EMBL/GenBank/DDBJ whole genome shotgun (WGS) entry which is preliminary data.</text>
</comment>
<dbReference type="GO" id="GO:0003690">
    <property type="term" value="F:double-stranded DNA binding"/>
    <property type="evidence" value="ECO:0007669"/>
    <property type="project" value="InterPro"/>
</dbReference>
<keyword evidence="4" id="KW-1185">Reference proteome</keyword>
<dbReference type="InterPro" id="IPR001878">
    <property type="entry name" value="Znf_CCHC"/>
</dbReference>
<reference evidence="3 4" key="1">
    <citation type="journal article" date="2019" name="Sci. Rep.">
        <title>Orb-weaving spider Araneus ventricosus genome elucidates the spidroin gene catalogue.</title>
        <authorList>
            <person name="Kono N."/>
            <person name="Nakamura H."/>
            <person name="Ohtoshi R."/>
            <person name="Moran D.A.P."/>
            <person name="Shinohara A."/>
            <person name="Yoshida Y."/>
            <person name="Fujiwara M."/>
            <person name="Mori M."/>
            <person name="Tomita M."/>
            <person name="Arakawa K."/>
        </authorList>
    </citation>
    <scope>NUCLEOTIDE SEQUENCE [LARGE SCALE GENOMIC DNA]</scope>
</reference>
<dbReference type="GO" id="GO:0008270">
    <property type="term" value="F:zinc ion binding"/>
    <property type="evidence" value="ECO:0007669"/>
    <property type="project" value="InterPro"/>
</dbReference>
<feature type="compositionally biased region" description="Polar residues" evidence="1">
    <location>
        <begin position="389"/>
        <end position="405"/>
    </location>
</feature>
<dbReference type="PANTHER" id="PTHR22639">
    <property type="entry name" value="GAG-RELATED PROTEIN"/>
    <property type="match status" value="1"/>
</dbReference>
<dbReference type="GO" id="GO:0003723">
    <property type="term" value="F:RNA binding"/>
    <property type="evidence" value="ECO:0007669"/>
    <property type="project" value="InterPro"/>
</dbReference>
<evidence type="ECO:0000256" key="1">
    <source>
        <dbReference type="SAM" id="MobiDB-lite"/>
    </source>
</evidence>
<organism evidence="3 4">
    <name type="scientific">Araneus ventricosus</name>
    <name type="common">Orbweaver spider</name>
    <name type="synonym">Epeira ventricosa</name>
    <dbReference type="NCBI Taxonomy" id="182803"/>
    <lineage>
        <taxon>Eukaryota</taxon>
        <taxon>Metazoa</taxon>
        <taxon>Ecdysozoa</taxon>
        <taxon>Arthropoda</taxon>
        <taxon>Chelicerata</taxon>
        <taxon>Arachnida</taxon>
        <taxon>Araneae</taxon>
        <taxon>Araneomorphae</taxon>
        <taxon>Entelegynae</taxon>
        <taxon>Araneoidea</taxon>
        <taxon>Araneidae</taxon>
        <taxon>Araneus</taxon>
    </lineage>
</organism>
<protein>
    <recommendedName>
        <fullName evidence="2">CCHC-type domain-containing protein</fullName>
    </recommendedName>
</protein>
<dbReference type="PANTHER" id="PTHR22639:SF3">
    <property type="entry name" value="ZINC FINGER CCHC DOMAIN-CONTAINING PROTEIN 3"/>
    <property type="match status" value="1"/>
</dbReference>
<dbReference type="SMART" id="SM00343">
    <property type="entry name" value="ZnF_C2HC"/>
    <property type="match status" value="2"/>
</dbReference>
<dbReference type="Gene3D" id="4.10.60.10">
    <property type="entry name" value="Zinc finger, CCHC-type"/>
    <property type="match status" value="1"/>
</dbReference>
<evidence type="ECO:0000313" key="4">
    <source>
        <dbReference type="Proteomes" id="UP000499080"/>
    </source>
</evidence>
<proteinExistence type="predicted"/>
<dbReference type="OrthoDB" id="6778665at2759"/>
<feature type="region of interest" description="Disordered" evidence="1">
    <location>
        <begin position="352"/>
        <end position="405"/>
    </location>
</feature>
<gene>
    <name evidence="3" type="ORF">AVEN_30808_1</name>
</gene>
<evidence type="ECO:0000259" key="2">
    <source>
        <dbReference type="SMART" id="SM00343"/>
    </source>
</evidence>